<keyword evidence="2" id="KW-1185">Reference proteome</keyword>
<proteinExistence type="predicted"/>
<organism evidence="1 2">
    <name type="scientific">Araneus ventricosus</name>
    <name type="common">Orbweaver spider</name>
    <name type="synonym">Epeira ventricosa</name>
    <dbReference type="NCBI Taxonomy" id="182803"/>
    <lineage>
        <taxon>Eukaryota</taxon>
        <taxon>Metazoa</taxon>
        <taxon>Ecdysozoa</taxon>
        <taxon>Arthropoda</taxon>
        <taxon>Chelicerata</taxon>
        <taxon>Arachnida</taxon>
        <taxon>Araneae</taxon>
        <taxon>Araneomorphae</taxon>
        <taxon>Entelegynae</taxon>
        <taxon>Araneoidea</taxon>
        <taxon>Araneidae</taxon>
        <taxon>Araneus</taxon>
    </lineage>
</organism>
<dbReference type="EMBL" id="BGPR01009340">
    <property type="protein sequence ID" value="GBN39387.1"/>
    <property type="molecule type" value="Genomic_DNA"/>
</dbReference>
<comment type="caution">
    <text evidence="1">The sequence shown here is derived from an EMBL/GenBank/DDBJ whole genome shotgun (WGS) entry which is preliminary data.</text>
</comment>
<accession>A0A4Y2NMZ6</accession>
<protein>
    <submittedName>
        <fullName evidence="1">Uncharacterized protein</fullName>
    </submittedName>
</protein>
<name>A0A4Y2NMZ6_ARAVE</name>
<reference evidence="1 2" key="1">
    <citation type="journal article" date="2019" name="Sci. Rep.">
        <title>Orb-weaving spider Araneus ventricosus genome elucidates the spidroin gene catalogue.</title>
        <authorList>
            <person name="Kono N."/>
            <person name="Nakamura H."/>
            <person name="Ohtoshi R."/>
            <person name="Moran D.A.P."/>
            <person name="Shinohara A."/>
            <person name="Yoshida Y."/>
            <person name="Fujiwara M."/>
            <person name="Mori M."/>
            <person name="Tomita M."/>
            <person name="Arakawa K."/>
        </authorList>
    </citation>
    <scope>NUCLEOTIDE SEQUENCE [LARGE SCALE GENOMIC DNA]</scope>
</reference>
<evidence type="ECO:0000313" key="2">
    <source>
        <dbReference type="Proteomes" id="UP000499080"/>
    </source>
</evidence>
<sequence>MGLNSLCDAQRKVASFFQDTFGLVSQISGGSAFSLRQGTHAGDESRGLQFTLQTAPDMECNSFPGHIWTRKSKSQVVVSLRHLPIRR</sequence>
<gene>
    <name evidence="1" type="ORF">AVEN_130120_1</name>
</gene>
<dbReference type="AlphaFoldDB" id="A0A4Y2NMZ6"/>
<dbReference type="Proteomes" id="UP000499080">
    <property type="component" value="Unassembled WGS sequence"/>
</dbReference>
<evidence type="ECO:0000313" key="1">
    <source>
        <dbReference type="EMBL" id="GBN39387.1"/>
    </source>
</evidence>